<gene>
    <name evidence="2" type="ORF">QNI16_20195</name>
</gene>
<evidence type="ECO:0000259" key="1">
    <source>
        <dbReference type="PROSITE" id="PS51145"/>
    </source>
</evidence>
<dbReference type="PROSITE" id="PS51145">
    <property type="entry name" value="ZU5"/>
    <property type="match status" value="1"/>
</dbReference>
<evidence type="ECO:0000313" key="3">
    <source>
        <dbReference type="Proteomes" id="UP001241110"/>
    </source>
</evidence>
<dbReference type="InterPro" id="IPR000906">
    <property type="entry name" value="ZU5_dom"/>
</dbReference>
<dbReference type="EMBL" id="JASJOS010000009">
    <property type="protein sequence ID" value="MDJ1482833.1"/>
    <property type="molecule type" value="Genomic_DNA"/>
</dbReference>
<proteinExistence type="predicted"/>
<dbReference type="RefSeq" id="WP_313982209.1">
    <property type="nucleotide sequence ID" value="NZ_JASJOS010000009.1"/>
</dbReference>
<sequence>MKNLFLSVFALTVIIFIFSCKRDPDRLNPGTTPDTTTIGIVTPIGTIQGEMVTVSIGTQGGTITSGDGRLQVVIPAGALSKNESISVQPVSNECPAGTGLAYRLLPHGLTFAQPATITFHYTEENLSGTTPELLKVAYQTNTQSWNAIENHNWSGPTKTVSVQTTHFSDWALFESMQLIEDNAFLSPGQKTNLTIRMVKLQPASNPNGIGILDIEDLTDSKYIKNWTLQGEGTLAHQHVKGTYFAPAQIPNQNPATIIVFLDFSVTINGEVFRDLRLVSQIFVAPEGVSIQIGNGSWITYPGGVNLNSTQNFIEAKSGDETVVIGWKGSSSGTYHWTRDLNVNFNYHKGPFMLYQHLYGMDLSVSGGSLKVDNSKMASISGTFTLEPAGLLRTDPGHIEIGTTNIRGVFFLKKTQPR</sequence>
<evidence type="ECO:0000313" key="2">
    <source>
        <dbReference type="EMBL" id="MDJ1482833.1"/>
    </source>
</evidence>
<dbReference type="Proteomes" id="UP001241110">
    <property type="component" value="Unassembled WGS sequence"/>
</dbReference>
<organism evidence="2 3">
    <name type="scientific">Xanthocytophaga flava</name>
    <dbReference type="NCBI Taxonomy" id="3048013"/>
    <lineage>
        <taxon>Bacteria</taxon>
        <taxon>Pseudomonadati</taxon>
        <taxon>Bacteroidota</taxon>
        <taxon>Cytophagia</taxon>
        <taxon>Cytophagales</taxon>
        <taxon>Rhodocytophagaceae</taxon>
        <taxon>Xanthocytophaga</taxon>
    </lineage>
</organism>
<protein>
    <recommendedName>
        <fullName evidence="1">ZU5 domain-containing protein</fullName>
    </recommendedName>
</protein>
<reference evidence="2" key="1">
    <citation type="submission" date="2023-05" db="EMBL/GenBank/DDBJ databases">
        <authorList>
            <person name="Zhang X."/>
        </authorList>
    </citation>
    <scope>NUCLEOTIDE SEQUENCE</scope>
    <source>
        <strain evidence="2">YF14B1</strain>
    </source>
</reference>
<dbReference type="PROSITE" id="PS51257">
    <property type="entry name" value="PROKAR_LIPOPROTEIN"/>
    <property type="match status" value="1"/>
</dbReference>
<feature type="domain" description="ZU5" evidence="1">
    <location>
        <begin position="50"/>
        <end position="176"/>
    </location>
</feature>
<comment type="caution">
    <text evidence="2">The sequence shown here is derived from an EMBL/GenBank/DDBJ whole genome shotgun (WGS) entry which is preliminary data.</text>
</comment>
<name>A0AAE3QSZ5_9BACT</name>
<dbReference type="Gene3D" id="2.60.220.30">
    <property type="match status" value="1"/>
</dbReference>
<dbReference type="AlphaFoldDB" id="A0AAE3QSZ5"/>
<accession>A0AAE3QSZ5</accession>